<evidence type="ECO:0000313" key="1">
    <source>
        <dbReference type="EMBL" id="KAH3866649.1"/>
    </source>
</evidence>
<sequence>MKPMTANMIMIFGVFACFIGLIPLNSAIRIETLPEQRGEERLGCFANTSFRFDFTNERNYTIKIGSCPTPPTSECMLFNQTFTNKYDISSTTDGGVLTIRNCNKNDFGTYTCVNKLDESQRNSRNLVCTATSGGLSNTGTYLIMVFSILCKCIELKK</sequence>
<reference evidence="1" key="2">
    <citation type="submission" date="2020-11" db="EMBL/GenBank/DDBJ databases">
        <authorList>
            <person name="McCartney M.A."/>
            <person name="Auch B."/>
            <person name="Kono T."/>
            <person name="Mallez S."/>
            <person name="Becker A."/>
            <person name="Gohl D.M."/>
            <person name="Silverstein K.A.T."/>
            <person name="Koren S."/>
            <person name="Bechman K.B."/>
            <person name="Herman A."/>
            <person name="Abrahante J.E."/>
            <person name="Garbe J."/>
        </authorList>
    </citation>
    <scope>NUCLEOTIDE SEQUENCE</scope>
    <source>
        <strain evidence="1">Duluth1</strain>
        <tissue evidence="1">Whole animal</tissue>
    </source>
</reference>
<accession>A0A9D4LZM2</accession>
<reference evidence="1" key="1">
    <citation type="journal article" date="2019" name="bioRxiv">
        <title>The Genome of the Zebra Mussel, Dreissena polymorpha: A Resource for Invasive Species Research.</title>
        <authorList>
            <person name="McCartney M.A."/>
            <person name="Auch B."/>
            <person name="Kono T."/>
            <person name="Mallez S."/>
            <person name="Zhang Y."/>
            <person name="Obille A."/>
            <person name="Becker A."/>
            <person name="Abrahante J.E."/>
            <person name="Garbe J."/>
            <person name="Badalamenti J.P."/>
            <person name="Herman A."/>
            <person name="Mangelson H."/>
            <person name="Liachko I."/>
            <person name="Sullivan S."/>
            <person name="Sone E.D."/>
            <person name="Koren S."/>
            <person name="Silverstein K.A.T."/>
            <person name="Beckman K.B."/>
            <person name="Gohl D.M."/>
        </authorList>
    </citation>
    <scope>NUCLEOTIDE SEQUENCE</scope>
    <source>
        <strain evidence="1">Duluth1</strain>
        <tissue evidence="1">Whole animal</tissue>
    </source>
</reference>
<name>A0A9D4LZM2_DREPO</name>
<evidence type="ECO:0000313" key="2">
    <source>
        <dbReference type="Proteomes" id="UP000828390"/>
    </source>
</evidence>
<dbReference type="Proteomes" id="UP000828390">
    <property type="component" value="Unassembled WGS sequence"/>
</dbReference>
<organism evidence="1 2">
    <name type="scientific">Dreissena polymorpha</name>
    <name type="common">Zebra mussel</name>
    <name type="synonym">Mytilus polymorpha</name>
    <dbReference type="NCBI Taxonomy" id="45954"/>
    <lineage>
        <taxon>Eukaryota</taxon>
        <taxon>Metazoa</taxon>
        <taxon>Spiralia</taxon>
        <taxon>Lophotrochozoa</taxon>
        <taxon>Mollusca</taxon>
        <taxon>Bivalvia</taxon>
        <taxon>Autobranchia</taxon>
        <taxon>Heteroconchia</taxon>
        <taxon>Euheterodonta</taxon>
        <taxon>Imparidentia</taxon>
        <taxon>Neoheterodontei</taxon>
        <taxon>Myida</taxon>
        <taxon>Dreissenoidea</taxon>
        <taxon>Dreissenidae</taxon>
        <taxon>Dreissena</taxon>
    </lineage>
</organism>
<protein>
    <submittedName>
        <fullName evidence="1">Uncharacterized protein</fullName>
    </submittedName>
</protein>
<keyword evidence="2" id="KW-1185">Reference proteome</keyword>
<comment type="caution">
    <text evidence="1">The sequence shown here is derived from an EMBL/GenBank/DDBJ whole genome shotgun (WGS) entry which is preliminary data.</text>
</comment>
<gene>
    <name evidence="1" type="ORF">DPMN_029747</name>
</gene>
<dbReference type="PROSITE" id="PS51257">
    <property type="entry name" value="PROKAR_LIPOPROTEIN"/>
    <property type="match status" value="1"/>
</dbReference>
<proteinExistence type="predicted"/>
<dbReference type="Gene3D" id="2.60.40.10">
    <property type="entry name" value="Immunoglobulins"/>
    <property type="match status" value="1"/>
</dbReference>
<dbReference type="InterPro" id="IPR013783">
    <property type="entry name" value="Ig-like_fold"/>
</dbReference>
<dbReference type="AlphaFoldDB" id="A0A9D4LZM2"/>
<dbReference type="EMBL" id="JAIWYP010000002">
    <property type="protein sequence ID" value="KAH3866649.1"/>
    <property type="molecule type" value="Genomic_DNA"/>
</dbReference>
<dbReference type="SUPFAM" id="SSF48726">
    <property type="entry name" value="Immunoglobulin"/>
    <property type="match status" value="1"/>
</dbReference>
<dbReference type="InterPro" id="IPR036179">
    <property type="entry name" value="Ig-like_dom_sf"/>
</dbReference>